<dbReference type="PANTHER" id="PTHR28601:SF1">
    <property type="entry name" value="COILED-COIL DOMAIN-CONTAINING PROTEIN 24"/>
    <property type="match status" value="1"/>
</dbReference>
<feature type="compositionally biased region" description="Low complexity" evidence="1">
    <location>
        <begin position="171"/>
        <end position="181"/>
    </location>
</feature>
<feature type="region of interest" description="Disordered" evidence="1">
    <location>
        <begin position="134"/>
        <end position="181"/>
    </location>
</feature>
<dbReference type="RefSeq" id="XP_031564912.1">
    <property type="nucleotide sequence ID" value="XM_031709052.1"/>
</dbReference>
<keyword evidence="2" id="KW-1185">Reference proteome</keyword>
<organism evidence="2 3">
    <name type="scientific">Actinia tenebrosa</name>
    <name type="common">Australian red waratah sea anemone</name>
    <dbReference type="NCBI Taxonomy" id="6105"/>
    <lineage>
        <taxon>Eukaryota</taxon>
        <taxon>Metazoa</taxon>
        <taxon>Cnidaria</taxon>
        <taxon>Anthozoa</taxon>
        <taxon>Hexacorallia</taxon>
        <taxon>Actiniaria</taxon>
        <taxon>Actiniidae</taxon>
        <taxon>Actinia</taxon>
    </lineage>
</organism>
<protein>
    <submittedName>
        <fullName evidence="3">Uncharacterized protein LOC116300225</fullName>
    </submittedName>
</protein>
<feature type="compositionally biased region" description="Pro residues" evidence="1">
    <location>
        <begin position="302"/>
        <end position="311"/>
    </location>
</feature>
<evidence type="ECO:0000313" key="2">
    <source>
        <dbReference type="Proteomes" id="UP000515163"/>
    </source>
</evidence>
<evidence type="ECO:0000313" key="3">
    <source>
        <dbReference type="RefSeq" id="XP_031564912.1"/>
    </source>
</evidence>
<dbReference type="Proteomes" id="UP000515163">
    <property type="component" value="Unplaced"/>
</dbReference>
<reference evidence="3" key="1">
    <citation type="submission" date="2025-08" db="UniProtKB">
        <authorList>
            <consortium name="RefSeq"/>
        </authorList>
    </citation>
    <scope>IDENTIFICATION</scope>
    <source>
        <tissue evidence="3">Tentacle</tissue>
    </source>
</reference>
<sequence>MSSQPAPMEWSLEEFDIQPSLWRLIEEFVAEPERPEIKEVIGEGLIDETIVLHEEATSLLDIWRDYRDETEKEEKNLALNRHLSSLPEPPMMRENLKKEIMMFVEMLQQKNNGSQVSKILNHKDESIVDYVLETRSNSSQSQRPSTASSRPSTAMSSSSGRQTPLRVTPRSDASSCASSVSNQLESMNESLNALEIDRIVEHLRGLFVDEKNRLNDDIAFLQDCLFEESDYRQQVLSTPDPEPSLKDLRELGTKLEKEILNNNKIPTTTKSLNKGKPVVFKQHSLDEHSLEYNRNRALPTKPNIPKPPTSPPERKTKTSLPNRTFTISTGGGCCSQKLSPSPPGSASNRNIVPSPPSSAKPQVQRPSSATRFRRMIVECRDSAN</sequence>
<evidence type="ECO:0000256" key="1">
    <source>
        <dbReference type="SAM" id="MobiDB-lite"/>
    </source>
</evidence>
<feature type="compositionally biased region" description="Basic and acidic residues" evidence="1">
    <location>
        <begin position="284"/>
        <end position="294"/>
    </location>
</feature>
<dbReference type="InterPro" id="IPR031367">
    <property type="entry name" value="CCDC24"/>
</dbReference>
<feature type="compositionally biased region" description="Polar residues" evidence="1">
    <location>
        <begin position="318"/>
        <end position="328"/>
    </location>
</feature>
<feature type="compositionally biased region" description="Polar residues" evidence="1">
    <location>
        <begin position="336"/>
        <end position="352"/>
    </location>
</feature>
<dbReference type="InParanoid" id="A0A6P8IE65"/>
<feature type="compositionally biased region" description="Polar residues" evidence="1">
    <location>
        <begin position="359"/>
        <end position="370"/>
    </location>
</feature>
<feature type="region of interest" description="Disordered" evidence="1">
    <location>
        <begin position="284"/>
        <end position="372"/>
    </location>
</feature>
<feature type="compositionally biased region" description="Low complexity" evidence="1">
    <location>
        <begin position="136"/>
        <end position="159"/>
    </location>
</feature>
<proteinExistence type="predicted"/>
<dbReference type="AlphaFoldDB" id="A0A6P8IE65"/>
<name>A0A6P8IE65_ACTTE</name>
<accession>A0A6P8IE65</accession>
<gene>
    <name evidence="3" type="primary">LOC116300225</name>
</gene>
<dbReference type="OrthoDB" id="6022633at2759"/>
<dbReference type="KEGG" id="aten:116300225"/>
<dbReference type="FunCoup" id="A0A6P8IE65">
    <property type="interactions" value="8"/>
</dbReference>
<dbReference type="GeneID" id="116300225"/>
<dbReference type="Pfam" id="PF15669">
    <property type="entry name" value="CCDC24"/>
    <property type="match status" value="1"/>
</dbReference>
<dbReference type="PANTHER" id="PTHR28601">
    <property type="entry name" value="COILED-COIL DOMAIN-CONTAINING PROTEIN 24"/>
    <property type="match status" value="1"/>
</dbReference>